<dbReference type="RefSeq" id="WP_055576321.1">
    <property type="nucleotide sequence ID" value="NZ_LKTM01000006.1"/>
</dbReference>
<sequence>MKAAQLRAELLKVLQKADGPITTTEARLEVSRGHGSEERPVVAEQVYRALVALQRYGAVRRVDDCSRRDALWELAVLFSEIPRTLHGPRRQPPGAAQ</sequence>
<organism evidence="1 2">
    <name type="scientific">Mycobacterium gordonae</name>
    <dbReference type="NCBI Taxonomy" id="1778"/>
    <lineage>
        <taxon>Bacteria</taxon>
        <taxon>Bacillati</taxon>
        <taxon>Actinomycetota</taxon>
        <taxon>Actinomycetes</taxon>
        <taxon>Mycobacteriales</taxon>
        <taxon>Mycobacteriaceae</taxon>
        <taxon>Mycobacterium</taxon>
    </lineage>
</organism>
<name>A0A0Q2QM02_MYCGO</name>
<dbReference type="OrthoDB" id="4735999at2"/>
<dbReference type="AlphaFoldDB" id="A0A0Q2QM02"/>
<dbReference type="Proteomes" id="UP000051677">
    <property type="component" value="Unassembled WGS sequence"/>
</dbReference>
<proteinExistence type="predicted"/>
<gene>
    <name evidence="1" type="ORF">AO501_26095</name>
</gene>
<evidence type="ECO:0000313" key="1">
    <source>
        <dbReference type="EMBL" id="KQH80845.1"/>
    </source>
</evidence>
<comment type="caution">
    <text evidence="1">The sequence shown here is derived from an EMBL/GenBank/DDBJ whole genome shotgun (WGS) entry which is preliminary data.</text>
</comment>
<evidence type="ECO:0008006" key="3">
    <source>
        <dbReference type="Google" id="ProtNLM"/>
    </source>
</evidence>
<dbReference type="EMBL" id="LKTM01000006">
    <property type="protein sequence ID" value="KQH80845.1"/>
    <property type="molecule type" value="Genomic_DNA"/>
</dbReference>
<protein>
    <recommendedName>
        <fullName evidence="3">Fur family transcriptional regulator</fullName>
    </recommendedName>
</protein>
<accession>A0A0Q2QM02</accession>
<reference evidence="1 2" key="1">
    <citation type="submission" date="2015-10" db="EMBL/GenBank/DDBJ databases">
        <title>Mycobacterium gordonae draft genome assembly.</title>
        <authorList>
            <person name="Ustinova V."/>
            <person name="Smirnova T."/>
            <person name="Blagodatskikh K."/>
            <person name="Varlamov D."/>
            <person name="Larionova E."/>
            <person name="Chernousova L."/>
        </authorList>
    </citation>
    <scope>NUCLEOTIDE SEQUENCE [LARGE SCALE GENOMIC DNA]</scope>
    <source>
        <strain evidence="1 2">CTRI 14-8773</strain>
    </source>
</reference>
<evidence type="ECO:0000313" key="2">
    <source>
        <dbReference type="Proteomes" id="UP000051677"/>
    </source>
</evidence>